<feature type="region of interest" description="Disordered" evidence="6">
    <location>
        <begin position="29"/>
        <end position="60"/>
    </location>
</feature>
<keyword evidence="9" id="KW-1185">Reference proteome</keyword>
<keyword evidence="2 7" id="KW-0732">Signal</keyword>
<keyword evidence="1" id="KW-1003">Cell membrane</keyword>
<protein>
    <submittedName>
        <fullName evidence="8">Extracellular solute-binding protein</fullName>
    </submittedName>
</protein>
<organism evidence="8 9">
    <name type="scientific">Paenibacillus gansuensis</name>
    <dbReference type="NCBI Taxonomy" id="306542"/>
    <lineage>
        <taxon>Bacteria</taxon>
        <taxon>Bacillati</taxon>
        <taxon>Bacillota</taxon>
        <taxon>Bacilli</taxon>
        <taxon>Bacillales</taxon>
        <taxon>Paenibacillaceae</taxon>
        <taxon>Paenibacillus</taxon>
    </lineage>
</organism>
<evidence type="ECO:0000256" key="6">
    <source>
        <dbReference type="SAM" id="MobiDB-lite"/>
    </source>
</evidence>
<dbReference type="Gene3D" id="3.40.190.10">
    <property type="entry name" value="Periplasmic binding protein-like II"/>
    <property type="match status" value="2"/>
</dbReference>
<evidence type="ECO:0000256" key="4">
    <source>
        <dbReference type="ARBA" id="ARBA00023139"/>
    </source>
</evidence>
<feature type="chain" id="PRO_5045969446" evidence="7">
    <location>
        <begin position="21"/>
        <end position="550"/>
    </location>
</feature>
<keyword evidence="5" id="KW-0449">Lipoprotein</keyword>
<evidence type="ECO:0000256" key="1">
    <source>
        <dbReference type="ARBA" id="ARBA00022475"/>
    </source>
</evidence>
<comment type="caution">
    <text evidence="8">The sequence shown here is derived from an EMBL/GenBank/DDBJ whole genome shotgun (WGS) entry which is preliminary data.</text>
</comment>
<evidence type="ECO:0000256" key="2">
    <source>
        <dbReference type="ARBA" id="ARBA00022729"/>
    </source>
</evidence>
<dbReference type="RefSeq" id="WP_377602021.1">
    <property type="nucleotide sequence ID" value="NZ_JBHUME010000007.1"/>
</dbReference>
<feature type="signal peptide" evidence="7">
    <location>
        <begin position="1"/>
        <end position="20"/>
    </location>
</feature>
<evidence type="ECO:0000256" key="3">
    <source>
        <dbReference type="ARBA" id="ARBA00023136"/>
    </source>
</evidence>
<dbReference type="PANTHER" id="PTHR43649:SF33">
    <property type="entry name" value="POLYGALACTURONAN_RHAMNOGALACTURONAN-BINDING PROTEIN YTCQ"/>
    <property type="match status" value="1"/>
</dbReference>
<dbReference type="InterPro" id="IPR050490">
    <property type="entry name" value="Bact_solute-bd_prot1"/>
</dbReference>
<dbReference type="SUPFAM" id="SSF53850">
    <property type="entry name" value="Periplasmic binding protein-like II"/>
    <property type="match status" value="1"/>
</dbReference>
<dbReference type="InterPro" id="IPR006059">
    <property type="entry name" value="SBP"/>
</dbReference>
<name>A0ABW5PAY5_9BACL</name>
<evidence type="ECO:0000256" key="7">
    <source>
        <dbReference type="SAM" id="SignalP"/>
    </source>
</evidence>
<evidence type="ECO:0000313" key="9">
    <source>
        <dbReference type="Proteomes" id="UP001597541"/>
    </source>
</evidence>
<evidence type="ECO:0000313" key="8">
    <source>
        <dbReference type="EMBL" id="MFD2612446.1"/>
    </source>
</evidence>
<accession>A0ABW5PAY5</accession>
<keyword evidence="4" id="KW-0564">Palmitate</keyword>
<dbReference type="Pfam" id="PF13416">
    <property type="entry name" value="SBP_bac_8"/>
    <property type="match status" value="1"/>
</dbReference>
<keyword evidence="3" id="KW-0472">Membrane</keyword>
<gene>
    <name evidence="8" type="ORF">ACFSUF_08435</name>
</gene>
<dbReference type="PROSITE" id="PS51257">
    <property type="entry name" value="PROKAR_LIPOPROTEIN"/>
    <property type="match status" value="1"/>
</dbReference>
<sequence length="550" mass="62093">MLKKSTAILMSALLLATLLAGCTGNSNKVANEDKGGNSSEAQTAGEDKASSGPIKIARSKNPQNLPAKEMFWYKEYTKVSGIEVDWEEIPQESAAEKVNLMLSTGDLPDAYIQTINPAMLMNYIDQDIFLPLDDYIKDMPNFSKVLEQRPDYRKLITAPDGHIYGLPYVEEMFGLVANHGILHIYKPWLDELGLPIPTTIDEYREDLKKFVANDMNKNGQKDEIGLALANKEAKSGIGTWARNANDFGHFFGLWGQADRNDSMSVGQDGKVFSTATTDAYKEGIQYLHEMYKEGLIDPEFTVTDSAKMQAKMRGPEVIVGSLMTFSISDVVDKTRAKDYVAVPYLKGPKGEFGTRENFAEMHNPTALVITKKAKDPKTVLRWADGLYDPSWSVQTNWGALGYQYKKNEQGVMVFDDLKDGLETYNDMRSRNTIGGNSPVAVLSDYYDKVVEYPQDAQRLLDDMRAIGFIDKHLKDPYIPHIMFYEPKVAEKMALLSPQIYGLIDNTRRKWITDGGVEQEWDSYIKELDKAGWNEFLDYVQEAYDRFNSDK</sequence>
<reference evidence="9" key="1">
    <citation type="journal article" date="2019" name="Int. J. Syst. Evol. Microbiol.">
        <title>The Global Catalogue of Microorganisms (GCM) 10K type strain sequencing project: providing services to taxonomists for standard genome sequencing and annotation.</title>
        <authorList>
            <consortium name="The Broad Institute Genomics Platform"/>
            <consortium name="The Broad Institute Genome Sequencing Center for Infectious Disease"/>
            <person name="Wu L."/>
            <person name="Ma J."/>
        </authorList>
    </citation>
    <scope>NUCLEOTIDE SEQUENCE [LARGE SCALE GENOMIC DNA]</scope>
    <source>
        <strain evidence="9">KCTC 3950</strain>
    </source>
</reference>
<dbReference type="EMBL" id="JBHUME010000007">
    <property type="protein sequence ID" value="MFD2612446.1"/>
    <property type="molecule type" value="Genomic_DNA"/>
</dbReference>
<proteinExistence type="predicted"/>
<dbReference type="PANTHER" id="PTHR43649">
    <property type="entry name" value="ARABINOSE-BINDING PROTEIN-RELATED"/>
    <property type="match status" value="1"/>
</dbReference>
<evidence type="ECO:0000256" key="5">
    <source>
        <dbReference type="ARBA" id="ARBA00023288"/>
    </source>
</evidence>
<dbReference type="Proteomes" id="UP001597541">
    <property type="component" value="Unassembled WGS sequence"/>
</dbReference>